<feature type="compositionally biased region" description="Low complexity" evidence="1">
    <location>
        <begin position="171"/>
        <end position="197"/>
    </location>
</feature>
<dbReference type="Proteomes" id="UP000799439">
    <property type="component" value="Unassembled WGS sequence"/>
</dbReference>
<evidence type="ECO:0000313" key="3">
    <source>
        <dbReference type="Proteomes" id="UP000799439"/>
    </source>
</evidence>
<feature type="compositionally biased region" description="Low complexity" evidence="1">
    <location>
        <begin position="87"/>
        <end position="103"/>
    </location>
</feature>
<evidence type="ECO:0000256" key="1">
    <source>
        <dbReference type="SAM" id="MobiDB-lite"/>
    </source>
</evidence>
<feature type="region of interest" description="Disordered" evidence="1">
    <location>
        <begin position="171"/>
        <end position="206"/>
    </location>
</feature>
<keyword evidence="3" id="KW-1185">Reference proteome</keyword>
<dbReference type="AlphaFoldDB" id="A0A9P4MH59"/>
<proteinExistence type="predicted"/>
<sequence>MNIKTTMLAKPGTATIFTAKLTPVQATKKVSLTPKAITVNVPAPNGFTLVGVLLEHNQSVVQKRFKGDSSHDHCEIAARAVSRSSHKSSSTKSTSSGMLTSTKGSEKKTASNVIATRFRRSGITTALKTSVISIMISFTVTVVASTITASVPASSTFLAFSTENLLDHTGSCSNTDNTSSNGNSGSSATGEDSSVTSGSGGSSTGD</sequence>
<name>A0A9P4MH59_9PEZI</name>
<gene>
    <name evidence="2" type="ORF">K461DRAFT_267521</name>
</gene>
<accession>A0A9P4MH59</accession>
<organism evidence="2 3">
    <name type="scientific">Myriangium duriaei CBS 260.36</name>
    <dbReference type="NCBI Taxonomy" id="1168546"/>
    <lineage>
        <taxon>Eukaryota</taxon>
        <taxon>Fungi</taxon>
        <taxon>Dikarya</taxon>
        <taxon>Ascomycota</taxon>
        <taxon>Pezizomycotina</taxon>
        <taxon>Dothideomycetes</taxon>
        <taxon>Dothideomycetidae</taxon>
        <taxon>Myriangiales</taxon>
        <taxon>Myriangiaceae</taxon>
        <taxon>Myriangium</taxon>
    </lineage>
</organism>
<comment type="caution">
    <text evidence="2">The sequence shown here is derived from an EMBL/GenBank/DDBJ whole genome shotgun (WGS) entry which is preliminary data.</text>
</comment>
<dbReference type="EMBL" id="ML996085">
    <property type="protein sequence ID" value="KAF2152833.1"/>
    <property type="molecule type" value="Genomic_DNA"/>
</dbReference>
<protein>
    <submittedName>
        <fullName evidence="2">Uncharacterized protein</fullName>
    </submittedName>
</protein>
<feature type="region of interest" description="Disordered" evidence="1">
    <location>
        <begin position="80"/>
        <end position="110"/>
    </location>
</feature>
<reference evidence="2" key="1">
    <citation type="journal article" date="2020" name="Stud. Mycol.">
        <title>101 Dothideomycetes genomes: a test case for predicting lifestyles and emergence of pathogens.</title>
        <authorList>
            <person name="Haridas S."/>
            <person name="Albert R."/>
            <person name="Binder M."/>
            <person name="Bloem J."/>
            <person name="Labutti K."/>
            <person name="Salamov A."/>
            <person name="Andreopoulos B."/>
            <person name="Baker S."/>
            <person name="Barry K."/>
            <person name="Bills G."/>
            <person name="Bluhm B."/>
            <person name="Cannon C."/>
            <person name="Castanera R."/>
            <person name="Culley D."/>
            <person name="Daum C."/>
            <person name="Ezra D."/>
            <person name="Gonzalez J."/>
            <person name="Henrissat B."/>
            <person name="Kuo A."/>
            <person name="Liang C."/>
            <person name="Lipzen A."/>
            <person name="Lutzoni F."/>
            <person name="Magnuson J."/>
            <person name="Mondo S."/>
            <person name="Nolan M."/>
            <person name="Ohm R."/>
            <person name="Pangilinan J."/>
            <person name="Park H.-J."/>
            <person name="Ramirez L."/>
            <person name="Alfaro M."/>
            <person name="Sun H."/>
            <person name="Tritt A."/>
            <person name="Yoshinaga Y."/>
            <person name="Zwiers L.-H."/>
            <person name="Turgeon B."/>
            <person name="Goodwin S."/>
            <person name="Spatafora J."/>
            <person name="Crous P."/>
            <person name="Grigoriev I."/>
        </authorList>
    </citation>
    <scope>NUCLEOTIDE SEQUENCE</scope>
    <source>
        <strain evidence="2">CBS 260.36</strain>
    </source>
</reference>
<evidence type="ECO:0000313" key="2">
    <source>
        <dbReference type="EMBL" id="KAF2152833.1"/>
    </source>
</evidence>